<reference evidence="1" key="1">
    <citation type="submission" date="2020-11" db="EMBL/GenBank/DDBJ databases">
        <title>Adaptations for nitrogen fixation in a non-lichenized fungal sporocarp promotes dispersal by wood-feeding termites.</title>
        <authorList>
            <consortium name="DOE Joint Genome Institute"/>
            <person name="Koch R.A."/>
            <person name="Yoon G."/>
            <person name="Arayal U."/>
            <person name="Lail K."/>
            <person name="Amirebrahimi M."/>
            <person name="Labutti K."/>
            <person name="Lipzen A."/>
            <person name="Riley R."/>
            <person name="Barry K."/>
            <person name="Henrissat B."/>
            <person name="Grigoriev I.V."/>
            <person name="Herr J.R."/>
            <person name="Aime M.C."/>
        </authorList>
    </citation>
    <scope>NUCLEOTIDE SEQUENCE</scope>
    <source>
        <strain evidence="1">MCA 3950</strain>
    </source>
</reference>
<evidence type="ECO:0000313" key="2">
    <source>
        <dbReference type="Proteomes" id="UP000812287"/>
    </source>
</evidence>
<dbReference type="RefSeq" id="XP_043045290.1">
    <property type="nucleotide sequence ID" value="XM_043184923.1"/>
</dbReference>
<dbReference type="EMBL" id="MU250524">
    <property type="protein sequence ID" value="KAG7451790.1"/>
    <property type="molecule type" value="Genomic_DNA"/>
</dbReference>
<comment type="caution">
    <text evidence="1">The sequence shown here is derived from an EMBL/GenBank/DDBJ whole genome shotgun (WGS) entry which is preliminary data.</text>
</comment>
<name>A0A9P8AXV5_9AGAR</name>
<dbReference type="OrthoDB" id="3213671at2759"/>
<evidence type="ECO:0000313" key="1">
    <source>
        <dbReference type="EMBL" id="KAG7451790.1"/>
    </source>
</evidence>
<sequence>MCERLDGVQVFFGNPTLHAPAVDPIILNNLDMPPGPITKSTRLFFTYLDNTTRLFPPDARKEAAVDDFASYLLGLARLWMNSIVLYTSAGWRSASQCVLGK</sequence>
<proteinExistence type="predicted"/>
<accession>A0A9P8AXV5</accession>
<dbReference type="Proteomes" id="UP000812287">
    <property type="component" value="Unassembled WGS sequence"/>
</dbReference>
<keyword evidence="2" id="KW-1185">Reference proteome</keyword>
<dbReference type="AlphaFoldDB" id="A0A9P8AXV5"/>
<protein>
    <submittedName>
        <fullName evidence="1">Uncharacterized protein</fullName>
    </submittedName>
</protein>
<gene>
    <name evidence="1" type="ORF">BT62DRAFT_925970</name>
</gene>
<dbReference type="GeneID" id="66107220"/>
<organism evidence="1 2">
    <name type="scientific">Guyanagaster necrorhizus</name>
    <dbReference type="NCBI Taxonomy" id="856835"/>
    <lineage>
        <taxon>Eukaryota</taxon>
        <taxon>Fungi</taxon>
        <taxon>Dikarya</taxon>
        <taxon>Basidiomycota</taxon>
        <taxon>Agaricomycotina</taxon>
        <taxon>Agaricomycetes</taxon>
        <taxon>Agaricomycetidae</taxon>
        <taxon>Agaricales</taxon>
        <taxon>Marasmiineae</taxon>
        <taxon>Physalacriaceae</taxon>
        <taxon>Guyanagaster</taxon>
    </lineage>
</organism>